<dbReference type="Gene3D" id="3.40.50.200">
    <property type="entry name" value="Peptidase S8/S53 domain"/>
    <property type="match status" value="1"/>
</dbReference>
<keyword evidence="2" id="KW-0378">Hydrolase</keyword>
<evidence type="ECO:0000313" key="4">
    <source>
        <dbReference type="EMBL" id="SCG69013.1"/>
    </source>
</evidence>
<protein>
    <recommendedName>
        <fullName evidence="6">Subtilase family protein</fullName>
    </recommendedName>
</protein>
<dbReference type="STRING" id="47864.GA0070560_12933"/>
<evidence type="ECO:0000256" key="3">
    <source>
        <dbReference type="SAM" id="MobiDB-lite"/>
    </source>
</evidence>
<sequence length="81" mass="8671">MYAEPARATGSGVTVAVLDTGVTTHHDLAADLVPGHDFVSRPADARDGCDPDATDPGRLGGARRLRSARHPSVRRKRPRRC</sequence>
<feature type="compositionally biased region" description="Basic residues" evidence="3">
    <location>
        <begin position="61"/>
        <end position="81"/>
    </location>
</feature>
<dbReference type="InterPro" id="IPR036852">
    <property type="entry name" value="Peptidase_S8/S53_dom_sf"/>
</dbReference>
<evidence type="ECO:0000256" key="2">
    <source>
        <dbReference type="ARBA" id="ARBA00022801"/>
    </source>
</evidence>
<dbReference type="GO" id="GO:0006508">
    <property type="term" value="P:proteolysis"/>
    <property type="evidence" value="ECO:0007669"/>
    <property type="project" value="InterPro"/>
</dbReference>
<proteinExistence type="inferred from homology"/>
<dbReference type="InterPro" id="IPR023827">
    <property type="entry name" value="Peptidase_S8_Asp-AS"/>
</dbReference>
<comment type="similarity">
    <text evidence="1">Belongs to the peptidase S8 family.</text>
</comment>
<gene>
    <name evidence="4" type="ORF">GA0070560_12933</name>
</gene>
<dbReference type="EMBL" id="FMDN01000029">
    <property type="protein sequence ID" value="SCG69013.1"/>
    <property type="molecule type" value="Genomic_DNA"/>
</dbReference>
<dbReference type="GO" id="GO:0004252">
    <property type="term" value="F:serine-type endopeptidase activity"/>
    <property type="evidence" value="ECO:0007669"/>
    <property type="project" value="InterPro"/>
</dbReference>
<accession>A0A1C5JER4</accession>
<dbReference type="Proteomes" id="UP000199408">
    <property type="component" value="Unassembled WGS sequence"/>
</dbReference>
<evidence type="ECO:0000256" key="1">
    <source>
        <dbReference type="ARBA" id="ARBA00011073"/>
    </source>
</evidence>
<keyword evidence="5" id="KW-1185">Reference proteome</keyword>
<dbReference type="SUPFAM" id="SSF52743">
    <property type="entry name" value="Subtilisin-like"/>
    <property type="match status" value="1"/>
</dbReference>
<dbReference type="RefSeq" id="WP_211565998.1">
    <property type="nucleotide sequence ID" value="NZ_FMDN01000029.1"/>
</dbReference>
<reference evidence="5" key="1">
    <citation type="submission" date="2016-06" db="EMBL/GenBank/DDBJ databases">
        <authorList>
            <person name="Varghese N."/>
        </authorList>
    </citation>
    <scope>NUCLEOTIDE SEQUENCE [LARGE SCALE GENOMIC DNA]</scope>
    <source>
        <strain evidence="5">DSM 43171</strain>
    </source>
</reference>
<evidence type="ECO:0008006" key="6">
    <source>
        <dbReference type="Google" id="ProtNLM"/>
    </source>
</evidence>
<name>A0A1C5JER4_9ACTN</name>
<dbReference type="AlphaFoldDB" id="A0A1C5JER4"/>
<evidence type="ECO:0000313" key="5">
    <source>
        <dbReference type="Proteomes" id="UP000199408"/>
    </source>
</evidence>
<dbReference type="PROSITE" id="PS00136">
    <property type="entry name" value="SUBTILASE_ASP"/>
    <property type="match status" value="1"/>
</dbReference>
<organism evidence="4 5">
    <name type="scientific">Micromonospora halophytica</name>
    <dbReference type="NCBI Taxonomy" id="47864"/>
    <lineage>
        <taxon>Bacteria</taxon>
        <taxon>Bacillati</taxon>
        <taxon>Actinomycetota</taxon>
        <taxon>Actinomycetes</taxon>
        <taxon>Micromonosporales</taxon>
        <taxon>Micromonosporaceae</taxon>
        <taxon>Micromonospora</taxon>
    </lineage>
</organism>
<feature type="region of interest" description="Disordered" evidence="3">
    <location>
        <begin position="42"/>
        <end position="81"/>
    </location>
</feature>